<evidence type="ECO:0000313" key="2">
    <source>
        <dbReference type="EMBL" id="KRY41900.1"/>
    </source>
</evidence>
<organism evidence="2 3">
    <name type="scientific">Trichinella spiralis</name>
    <name type="common">Trichina worm</name>
    <dbReference type="NCBI Taxonomy" id="6334"/>
    <lineage>
        <taxon>Eukaryota</taxon>
        <taxon>Metazoa</taxon>
        <taxon>Ecdysozoa</taxon>
        <taxon>Nematoda</taxon>
        <taxon>Enoplea</taxon>
        <taxon>Dorylaimia</taxon>
        <taxon>Trichinellida</taxon>
        <taxon>Trichinellidae</taxon>
        <taxon>Trichinella</taxon>
    </lineage>
</organism>
<dbReference type="AlphaFoldDB" id="A0A0V1BYP9"/>
<gene>
    <name evidence="2" type="ORF">T01_4534</name>
</gene>
<evidence type="ECO:0000313" key="3">
    <source>
        <dbReference type="Proteomes" id="UP000054776"/>
    </source>
</evidence>
<feature type="transmembrane region" description="Helical" evidence="1">
    <location>
        <begin position="46"/>
        <end position="68"/>
    </location>
</feature>
<evidence type="ECO:0008006" key="4">
    <source>
        <dbReference type="Google" id="ProtNLM"/>
    </source>
</evidence>
<sequence>MKDSSPHYICNLDLEAILLQFTQKIFLNFLFKCVYVKMQQNITFPITSNSVILLILTCVQFTIIATTLQNDSQTF</sequence>
<name>A0A0V1BYP9_TRISP</name>
<evidence type="ECO:0000256" key="1">
    <source>
        <dbReference type="SAM" id="Phobius"/>
    </source>
</evidence>
<proteinExistence type="predicted"/>
<accession>A0A0V1BYP9</accession>
<keyword evidence="3" id="KW-1185">Reference proteome</keyword>
<dbReference type="InParanoid" id="A0A0V1BYP9"/>
<keyword evidence="1" id="KW-0472">Membrane</keyword>
<keyword evidence="1" id="KW-1133">Transmembrane helix</keyword>
<dbReference type="EMBL" id="JYDH01000006">
    <property type="protein sequence ID" value="KRY41900.1"/>
    <property type="molecule type" value="Genomic_DNA"/>
</dbReference>
<keyword evidence="1" id="KW-0812">Transmembrane</keyword>
<protein>
    <recommendedName>
        <fullName evidence="4">Transmembrane protein</fullName>
    </recommendedName>
</protein>
<comment type="caution">
    <text evidence="2">The sequence shown here is derived from an EMBL/GenBank/DDBJ whole genome shotgun (WGS) entry which is preliminary data.</text>
</comment>
<reference evidence="2 3" key="1">
    <citation type="submission" date="2015-01" db="EMBL/GenBank/DDBJ databases">
        <title>Evolution of Trichinella species and genotypes.</title>
        <authorList>
            <person name="Korhonen P.K."/>
            <person name="Edoardo P."/>
            <person name="Giuseppe L.R."/>
            <person name="Gasser R.B."/>
        </authorList>
    </citation>
    <scope>NUCLEOTIDE SEQUENCE [LARGE SCALE GENOMIC DNA]</scope>
    <source>
        <strain evidence="2">ISS3</strain>
    </source>
</reference>
<dbReference type="Proteomes" id="UP000054776">
    <property type="component" value="Unassembled WGS sequence"/>
</dbReference>